<dbReference type="Proteomes" id="UP000270795">
    <property type="component" value="Unassembled WGS sequence"/>
</dbReference>
<dbReference type="EMBL" id="RBUM01000040">
    <property type="protein sequence ID" value="RMV20193.1"/>
    <property type="molecule type" value="Genomic_DNA"/>
</dbReference>
<dbReference type="CDD" id="cd07821">
    <property type="entry name" value="PYR_PYL_RCAR_like"/>
    <property type="match status" value="1"/>
</dbReference>
<dbReference type="PANTHER" id="PTHR39332:SF7">
    <property type="entry name" value="SRPBCC FAMILY PROTEIN"/>
    <property type="match status" value="1"/>
</dbReference>
<dbReference type="AlphaFoldDB" id="A0A3M6ALJ8"/>
<dbReference type="PANTHER" id="PTHR39332">
    <property type="entry name" value="BLL4707 PROTEIN"/>
    <property type="match status" value="1"/>
</dbReference>
<dbReference type="SUPFAM" id="SSF55961">
    <property type="entry name" value="Bet v1-like"/>
    <property type="match status" value="1"/>
</dbReference>
<dbReference type="InterPro" id="IPR023393">
    <property type="entry name" value="START-like_dom_sf"/>
</dbReference>
<accession>A0A3M6ALJ8</accession>
<protein>
    <submittedName>
        <fullName evidence="1">Mangotoxin biosynthesis-involved protein MgoB</fullName>
    </submittedName>
</protein>
<comment type="caution">
    <text evidence="1">The sequence shown here is derived from an EMBL/GenBank/DDBJ whole genome shotgun (WGS) entry which is preliminary data.</text>
</comment>
<proteinExistence type="predicted"/>
<gene>
    <name evidence="1" type="ORF">ALP17_01542</name>
</gene>
<dbReference type="Pfam" id="PF10604">
    <property type="entry name" value="Polyketide_cyc2"/>
    <property type="match status" value="1"/>
</dbReference>
<dbReference type="Gene3D" id="3.30.530.20">
    <property type="match status" value="1"/>
</dbReference>
<name>A0A3M6ALJ8_PSESS</name>
<evidence type="ECO:0000313" key="1">
    <source>
        <dbReference type="EMBL" id="RMV20193.1"/>
    </source>
</evidence>
<evidence type="ECO:0000313" key="2">
    <source>
        <dbReference type="Proteomes" id="UP000270795"/>
    </source>
</evidence>
<organism evidence="1 2">
    <name type="scientific">Pseudomonas savastanoi</name>
    <name type="common">Pseudomonas syringae pv. savastanoi</name>
    <dbReference type="NCBI Taxonomy" id="29438"/>
    <lineage>
        <taxon>Bacteria</taxon>
        <taxon>Pseudomonadati</taxon>
        <taxon>Pseudomonadota</taxon>
        <taxon>Gammaproteobacteria</taxon>
        <taxon>Pseudomonadales</taxon>
        <taxon>Pseudomonadaceae</taxon>
        <taxon>Pseudomonas</taxon>
    </lineage>
</organism>
<dbReference type="InterPro" id="IPR019587">
    <property type="entry name" value="Polyketide_cyclase/dehydratase"/>
</dbReference>
<sequence>MEKHMSTLHSNLKPDTLIRNPVSCRVASAVEVPGNAASVWAVVGNFGGFQAFIPALDSIEVTGEGPGSVRRKLFKDGNVAIEQLNSRDDQALYMTWSLIHTSLPVSNLWAAMTVEATGKGACLARWTIVADSVQGGPEGDAFEAFLQGFADGAMSNVRSLFG</sequence>
<reference evidence="1 2" key="1">
    <citation type="submission" date="2018-08" db="EMBL/GenBank/DDBJ databases">
        <title>Recombination of ecologically and evolutionarily significant loci maintains genetic cohesion in the Pseudomonas syringae species complex.</title>
        <authorList>
            <person name="Dillon M."/>
            <person name="Thakur S."/>
            <person name="Almeida R.N.D."/>
            <person name="Weir B.S."/>
            <person name="Guttman D.S."/>
        </authorList>
    </citation>
    <scope>NUCLEOTIDE SEQUENCE [LARGE SCALE GENOMIC DNA]</scope>
    <source>
        <strain evidence="1 2">ICMP 11899</strain>
    </source>
</reference>